<feature type="non-terminal residue" evidence="1">
    <location>
        <position position="60"/>
    </location>
</feature>
<sequence length="60" mass="7084">MYLRSLLGRELLTDVNYGLLCYLWMTCNQTAGREIQQLLRQKLCVTLCMSSDQSITYRYI</sequence>
<comment type="caution">
    <text evidence="1">The sequence shown here is derived from an EMBL/GenBank/DDBJ whole genome shotgun (WGS) entry which is preliminary data.</text>
</comment>
<keyword evidence="2" id="KW-1185">Reference proteome</keyword>
<protein>
    <submittedName>
        <fullName evidence="1">Uncharacterized protein</fullName>
    </submittedName>
</protein>
<dbReference type="AlphaFoldDB" id="A0AA35TD97"/>
<accession>A0AA35TD97</accession>
<dbReference type="EMBL" id="CASHTH010003506">
    <property type="protein sequence ID" value="CAI8045797.1"/>
    <property type="molecule type" value="Genomic_DNA"/>
</dbReference>
<name>A0AA35TD97_GEOBA</name>
<reference evidence="1" key="1">
    <citation type="submission" date="2023-03" db="EMBL/GenBank/DDBJ databases">
        <authorList>
            <person name="Steffen K."/>
            <person name="Cardenas P."/>
        </authorList>
    </citation>
    <scope>NUCLEOTIDE SEQUENCE</scope>
</reference>
<dbReference type="Proteomes" id="UP001174909">
    <property type="component" value="Unassembled WGS sequence"/>
</dbReference>
<evidence type="ECO:0000313" key="2">
    <source>
        <dbReference type="Proteomes" id="UP001174909"/>
    </source>
</evidence>
<proteinExistence type="predicted"/>
<organism evidence="1 2">
    <name type="scientific">Geodia barretti</name>
    <name type="common">Barrett's horny sponge</name>
    <dbReference type="NCBI Taxonomy" id="519541"/>
    <lineage>
        <taxon>Eukaryota</taxon>
        <taxon>Metazoa</taxon>
        <taxon>Porifera</taxon>
        <taxon>Demospongiae</taxon>
        <taxon>Heteroscleromorpha</taxon>
        <taxon>Tetractinellida</taxon>
        <taxon>Astrophorina</taxon>
        <taxon>Geodiidae</taxon>
        <taxon>Geodia</taxon>
    </lineage>
</organism>
<evidence type="ECO:0000313" key="1">
    <source>
        <dbReference type="EMBL" id="CAI8045797.1"/>
    </source>
</evidence>
<gene>
    <name evidence="1" type="ORF">GBAR_LOCUS25327</name>
</gene>